<dbReference type="PANTHER" id="PTHR43566:SF2">
    <property type="entry name" value="DUF4143 DOMAIN-CONTAINING PROTEIN"/>
    <property type="match status" value="1"/>
</dbReference>
<accession>A0ABT7G3A0</accession>
<proteinExistence type="predicted"/>
<dbReference type="Pfam" id="PF13173">
    <property type="entry name" value="AAA_14"/>
    <property type="match status" value="1"/>
</dbReference>
<protein>
    <submittedName>
        <fullName evidence="3">DUF4143 domain-containing protein</fullName>
    </submittedName>
</protein>
<feature type="domain" description="AAA" evidence="1">
    <location>
        <begin position="21"/>
        <end position="131"/>
    </location>
</feature>
<dbReference type="Proteomes" id="UP001243856">
    <property type="component" value="Unassembled WGS sequence"/>
</dbReference>
<name>A0ABT7G3A0_9CORY</name>
<evidence type="ECO:0000313" key="4">
    <source>
        <dbReference type="Proteomes" id="UP001243856"/>
    </source>
</evidence>
<dbReference type="SUPFAM" id="SSF52540">
    <property type="entry name" value="P-loop containing nucleoside triphosphate hydrolases"/>
    <property type="match status" value="1"/>
</dbReference>
<evidence type="ECO:0000313" key="3">
    <source>
        <dbReference type="EMBL" id="MDK4300873.1"/>
    </source>
</evidence>
<dbReference type="InterPro" id="IPR027417">
    <property type="entry name" value="P-loop_NTPase"/>
</dbReference>
<feature type="domain" description="DUF4143" evidence="2">
    <location>
        <begin position="197"/>
        <end position="361"/>
    </location>
</feature>
<dbReference type="InterPro" id="IPR041682">
    <property type="entry name" value="AAA_14"/>
</dbReference>
<dbReference type="Pfam" id="PF13635">
    <property type="entry name" value="DUF4143"/>
    <property type="match status" value="1"/>
</dbReference>
<comment type="caution">
    <text evidence="3">The sequence shown here is derived from an EMBL/GenBank/DDBJ whole genome shotgun (WGS) entry which is preliminary data.</text>
</comment>
<sequence length="417" mass="46014">MYLPRVVDQMLADRLSYSGGVLIEGVRACGKTETARAHSNSEVALDSGVPSVQVALDNDPNLLLDGANPRLIDEWQLEPSLWNIVRREIDRRGEKGQFILTGSSVPAEDAQRHSGAHRIARLRMRPMTLAERRIGDTLVSLQKLFSGAELAPMLDNPFTVSDALDHLAHGGWPTDLELPTNQALAHLTDYVDDLINRDVERLDGESRRDPDLMLAVLRSLARNVASEVSYATVAKDISGTRTTKPDTVAAYINALRRLYVVEEQPAWAPHLRSRAKVRQSPKLHFVDPSLALAIHGASADSLRRDLETAGFLFESQVVQHLRVFAEAHGGKVYHYRDSSKREVDAIVQLRDGRWAAVEIKLGQRQISKAEESLHSFAEVIDTKKSGAPEFMAIITSDGPVLQLPSGIVTFPLHAMGA</sequence>
<evidence type="ECO:0000259" key="2">
    <source>
        <dbReference type="Pfam" id="PF13635"/>
    </source>
</evidence>
<reference evidence="3 4" key="1">
    <citation type="submission" date="2023-05" db="EMBL/GenBank/DDBJ databases">
        <title>Metabolic capabilities are highly conserved among human nasal-associated Corynebacterium species in pangenomic analyses.</title>
        <authorList>
            <person name="Tran T.H."/>
            <person name="Roberts A.Q."/>
            <person name="Escapa I.F."/>
            <person name="Gao W."/>
            <person name="Conlan S."/>
            <person name="Kong H."/>
            <person name="Segre J.A."/>
            <person name="Kelly M.S."/>
            <person name="Lemon K.P."/>
        </authorList>
    </citation>
    <scope>NUCLEOTIDE SEQUENCE [LARGE SCALE GENOMIC DNA]</scope>
    <source>
        <strain evidence="3 4">KPL2811</strain>
    </source>
</reference>
<organism evidence="3 4">
    <name type="scientific">Corynebacterium propinquum</name>
    <dbReference type="NCBI Taxonomy" id="43769"/>
    <lineage>
        <taxon>Bacteria</taxon>
        <taxon>Bacillati</taxon>
        <taxon>Actinomycetota</taxon>
        <taxon>Actinomycetes</taxon>
        <taxon>Mycobacteriales</taxon>
        <taxon>Corynebacteriaceae</taxon>
        <taxon>Corynebacterium</taxon>
    </lineage>
</organism>
<dbReference type="PANTHER" id="PTHR43566">
    <property type="entry name" value="CONSERVED PROTEIN"/>
    <property type="match status" value="1"/>
</dbReference>
<keyword evidence="4" id="KW-1185">Reference proteome</keyword>
<dbReference type="InterPro" id="IPR025420">
    <property type="entry name" value="DUF4143"/>
</dbReference>
<dbReference type="RefSeq" id="WP_144737460.1">
    <property type="nucleotide sequence ID" value="NZ_JASNVE010000004.1"/>
</dbReference>
<dbReference type="EMBL" id="JASNVK010000009">
    <property type="protein sequence ID" value="MDK4300873.1"/>
    <property type="molecule type" value="Genomic_DNA"/>
</dbReference>
<evidence type="ECO:0000259" key="1">
    <source>
        <dbReference type="Pfam" id="PF13173"/>
    </source>
</evidence>
<gene>
    <name evidence="3" type="ORF">QPX45_06360</name>
</gene>